<dbReference type="KEGG" id="rah:Rahaq_3410"/>
<dbReference type="InterPro" id="IPR025543">
    <property type="entry name" value="Dodecin-like"/>
</dbReference>
<reference evidence="4 6" key="2">
    <citation type="journal article" date="2012" name="J. Bacteriol.">
        <title>Complete Genome Sequence of Rahnella sp. Strain Y9602, a Gammaproteobacterium Isolate from Metal- and Radionuclide-Contaminated Soil.</title>
        <authorList>
            <person name="Martinez R.J."/>
            <person name="Bruce D."/>
            <person name="Detter C."/>
            <person name="Goodwin L.A."/>
            <person name="Han J."/>
            <person name="Han C.S."/>
            <person name="Held B."/>
            <person name="Land M.L."/>
            <person name="Mikhailova N."/>
            <person name="Nolan M."/>
            <person name="Pennacchio L."/>
            <person name="Pitluck S."/>
            <person name="Tapia R."/>
            <person name="Woyke T."/>
            <person name="Sobecky P.A."/>
        </authorList>
    </citation>
    <scope>NUCLEOTIDE SEQUENCE [LARGE SCALE GENOMIC DNA]</scope>
    <source>
        <strain evidence="4 6">Y9602</strain>
    </source>
</reference>
<feature type="domain" description="YdgH/BhsA/McbA-like" evidence="3">
    <location>
        <begin position="35"/>
        <end position="91"/>
    </location>
</feature>
<evidence type="ECO:0000313" key="6">
    <source>
        <dbReference type="Proteomes" id="UP000007257"/>
    </source>
</evidence>
<dbReference type="InterPro" id="IPR010854">
    <property type="entry name" value="YdgH/BhsA/McbA-like_dom"/>
</dbReference>
<evidence type="ECO:0000313" key="4">
    <source>
        <dbReference type="EMBL" id="ADW75003.1"/>
    </source>
</evidence>
<reference evidence="5 7" key="3">
    <citation type="submission" date="2024-09" db="EMBL/GenBank/DDBJ databases">
        <title>Genomes of Rahnella.</title>
        <authorList>
            <person name="Mnguni F.C."/>
            <person name="Shin G.Y."/>
            <person name="Coutinho T."/>
        </authorList>
    </citation>
    <scope>NUCLEOTIDE SEQUENCE [LARGE SCALE GENOMIC DNA]</scope>
    <source>
        <strain evidence="5 7">20WA0057</strain>
    </source>
</reference>
<dbReference type="OrthoDB" id="6540461at2"/>
<organism evidence="4 6">
    <name type="scientific">Rahnella sp. (strain Y9602)</name>
    <dbReference type="NCBI Taxonomy" id="2703885"/>
    <lineage>
        <taxon>Bacteria</taxon>
        <taxon>Pseudomonadati</taxon>
        <taxon>Pseudomonadota</taxon>
        <taxon>Gammaproteobacteria</taxon>
        <taxon>Enterobacterales</taxon>
        <taxon>Yersiniaceae</taxon>
        <taxon>Rahnella</taxon>
    </lineage>
</organism>
<dbReference type="eggNOG" id="ENOG50330C0">
    <property type="taxonomic scope" value="Bacteria"/>
</dbReference>
<dbReference type="Gene3D" id="3.30.1660.10">
    <property type="entry name" value="Flavin-binding protein dodecin"/>
    <property type="match status" value="1"/>
</dbReference>
<dbReference type="RefSeq" id="WP_013576696.1">
    <property type="nucleotide sequence ID" value="NC_015061.1"/>
</dbReference>
<name>A0A0H3FG38_RAHSY</name>
<dbReference type="SUPFAM" id="SSF159871">
    <property type="entry name" value="YdgH-like"/>
    <property type="match status" value="1"/>
</dbReference>
<evidence type="ECO:0000313" key="5">
    <source>
        <dbReference type="EMBL" id="MFD3224381.1"/>
    </source>
</evidence>
<evidence type="ECO:0000259" key="3">
    <source>
        <dbReference type="Pfam" id="PF07338"/>
    </source>
</evidence>
<feature type="chain" id="PRO_5002608944" evidence="2">
    <location>
        <begin position="22"/>
        <end position="91"/>
    </location>
</feature>
<dbReference type="GeneID" id="95416002"/>
<dbReference type="Pfam" id="PF07338">
    <property type="entry name" value="YdgH_BhsA-like"/>
    <property type="match status" value="1"/>
</dbReference>
<proteinExistence type="predicted"/>
<reference evidence="6" key="1">
    <citation type="submission" date="2011-01" db="EMBL/GenBank/DDBJ databases">
        <title>Complete sequence of chromosome of Rahnella sp. Y9602.</title>
        <authorList>
            <consortium name="US DOE Joint Genome Institute"/>
            <person name="Lucas S."/>
            <person name="Copeland A."/>
            <person name="Lapidus A."/>
            <person name="Cheng J.-F."/>
            <person name="Goodwin L."/>
            <person name="Pitluck S."/>
            <person name="Lu M."/>
            <person name="Detter J.C."/>
            <person name="Han C."/>
            <person name="Tapia R."/>
            <person name="Land M."/>
            <person name="Hauser L."/>
            <person name="Kyrpides N."/>
            <person name="Ivanova N."/>
            <person name="Ovchinnikova G."/>
            <person name="Pagani I."/>
            <person name="Sobecky P.A."/>
            <person name="Martinez R.J."/>
            <person name="Woyke T."/>
        </authorList>
    </citation>
    <scope>NUCLEOTIDE SEQUENCE [LARGE SCALE GENOMIC DNA]</scope>
    <source>
        <strain evidence="6">Y9602</strain>
    </source>
</reference>
<feature type="signal peptide" evidence="2">
    <location>
        <begin position="1"/>
        <end position="21"/>
    </location>
</feature>
<keyword evidence="7" id="KW-1185">Reference proteome</keyword>
<dbReference type="Proteomes" id="UP000007257">
    <property type="component" value="Chromosome"/>
</dbReference>
<dbReference type="Proteomes" id="UP001598201">
    <property type="component" value="Unassembled WGS sequence"/>
</dbReference>
<evidence type="ECO:0000313" key="7">
    <source>
        <dbReference type="Proteomes" id="UP001598201"/>
    </source>
</evidence>
<dbReference type="AlphaFoldDB" id="A0A0H3FG38"/>
<dbReference type="HOGENOM" id="CLU_158602_1_1_6"/>
<keyword evidence="1 2" id="KW-0732">Signal</keyword>
<accession>A0A0H3FG38</accession>
<protein>
    <submittedName>
        <fullName evidence="5">DUF1471 domain-containing protein</fullName>
    </submittedName>
</protein>
<sequence length="91" mass="9388" precursor="true">MKLLPAITAVAITVASFSALAATPITEMQAQSGNYQSLGTVSVSAPNTVPGSLHDQLNQIASDKGANHYRVIGADTPGDSSLTRASVELYK</sequence>
<evidence type="ECO:0000256" key="1">
    <source>
        <dbReference type="ARBA" id="ARBA00022729"/>
    </source>
</evidence>
<dbReference type="EMBL" id="CP002505">
    <property type="protein sequence ID" value="ADW75003.1"/>
    <property type="molecule type" value="Genomic_DNA"/>
</dbReference>
<gene>
    <name evidence="4" type="ordered locus">Rahaq_3410</name>
    <name evidence="5" type="ORF">ACFPK4_12620</name>
</gene>
<dbReference type="EMBL" id="JBHUCJ010000027">
    <property type="protein sequence ID" value="MFD3224381.1"/>
    <property type="molecule type" value="Genomic_DNA"/>
</dbReference>
<dbReference type="InterPro" id="IPR036275">
    <property type="entry name" value="YdgH-like_sf"/>
</dbReference>
<evidence type="ECO:0000256" key="2">
    <source>
        <dbReference type="SAM" id="SignalP"/>
    </source>
</evidence>